<dbReference type="EMBL" id="JAKELL010000020">
    <property type="protein sequence ID" value="KAH8992897.1"/>
    <property type="molecule type" value="Genomic_DNA"/>
</dbReference>
<evidence type="ECO:0000256" key="1">
    <source>
        <dbReference type="SAM" id="MobiDB-lite"/>
    </source>
</evidence>
<comment type="caution">
    <text evidence="2">The sequence shown here is derived from an EMBL/GenBank/DDBJ whole genome shotgun (WGS) entry which is preliminary data.</text>
</comment>
<name>A0AAD4LGX1_9AGAM</name>
<dbReference type="Proteomes" id="UP001201163">
    <property type="component" value="Unassembled WGS sequence"/>
</dbReference>
<accession>A0AAD4LGX1</accession>
<feature type="region of interest" description="Disordered" evidence="1">
    <location>
        <begin position="56"/>
        <end position="84"/>
    </location>
</feature>
<sequence>MDPKTVCEHLALQMQIYALKYGGMVSDSTLSPSSTPFPEPEYNPWKFLQTSNALGRRSGGIADSTASMHLSPSHQPVPLPPLNLRRRSETHLPRRVESTQPRDTSPELLLGGETASDFNVRNHQSELYYQPPSCDESAENEDKTDADDGEWVDEDVGNEGVANDLLQLEFHADYVSDPEKRRQRWKLRWEALLREFHALDRETDTTLVLLAAPFHTGKLHLVASRAVRCNSSLKSTDMANIRSAFAEMAARRHASRPASLLEQLSLAFSSSSDGPSSRSSDAREKGLRCALDTAIGGLHTLGSLYEQREMRWIEEKLRLDEDKEKVQLLLKQVLGVGAFGNFVNTAL</sequence>
<feature type="compositionally biased region" description="Acidic residues" evidence="1">
    <location>
        <begin position="136"/>
        <end position="150"/>
    </location>
</feature>
<feature type="region of interest" description="Disordered" evidence="1">
    <location>
        <begin position="129"/>
        <end position="150"/>
    </location>
</feature>
<organism evidence="2 3">
    <name type="scientific">Lactarius akahatsu</name>
    <dbReference type="NCBI Taxonomy" id="416441"/>
    <lineage>
        <taxon>Eukaryota</taxon>
        <taxon>Fungi</taxon>
        <taxon>Dikarya</taxon>
        <taxon>Basidiomycota</taxon>
        <taxon>Agaricomycotina</taxon>
        <taxon>Agaricomycetes</taxon>
        <taxon>Russulales</taxon>
        <taxon>Russulaceae</taxon>
        <taxon>Lactarius</taxon>
    </lineage>
</organism>
<feature type="region of interest" description="Disordered" evidence="1">
    <location>
        <begin position="91"/>
        <end position="110"/>
    </location>
</feature>
<dbReference type="AlphaFoldDB" id="A0AAD4LGX1"/>
<feature type="compositionally biased region" description="Polar residues" evidence="1">
    <location>
        <begin position="64"/>
        <end position="74"/>
    </location>
</feature>
<reference evidence="2" key="1">
    <citation type="submission" date="2022-01" db="EMBL/GenBank/DDBJ databases">
        <title>Comparative genomics reveals a dynamic genome evolution in the ectomycorrhizal milk-cap (Lactarius) mushrooms.</title>
        <authorList>
            <consortium name="DOE Joint Genome Institute"/>
            <person name="Lebreton A."/>
            <person name="Tang N."/>
            <person name="Kuo A."/>
            <person name="LaButti K."/>
            <person name="Drula E."/>
            <person name="Barry K."/>
            <person name="Clum A."/>
            <person name="Lipzen A."/>
            <person name="Mousain D."/>
            <person name="Ng V."/>
            <person name="Wang R."/>
            <person name="Wang X."/>
            <person name="Dai Y."/>
            <person name="Henrissat B."/>
            <person name="Grigoriev I.V."/>
            <person name="Guerin-Laguette A."/>
            <person name="Yu F."/>
            <person name="Martin F.M."/>
        </authorList>
    </citation>
    <scope>NUCLEOTIDE SEQUENCE</scope>
    <source>
        <strain evidence="2">QP</strain>
    </source>
</reference>
<keyword evidence="3" id="KW-1185">Reference proteome</keyword>
<evidence type="ECO:0000313" key="3">
    <source>
        <dbReference type="Proteomes" id="UP001201163"/>
    </source>
</evidence>
<gene>
    <name evidence="2" type="ORF">EDB92DRAFT_1796860</name>
</gene>
<proteinExistence type="predicted"/>
<evidence type="ECO:0000313" key="2">
    <source>
        <dbReference type="EMBL" id="KAH8992897.1"/>
    </source>
</evidence>
<protein>
    <submittedName>
        <fullName evidence="2">Uncharacterized protein</fullName>
    </submittedName>
</protein>